<accession>A0A5B7HN34</accession>
<keyword evidence="2" id="KW-1185">Reference proteome</keyword>
<evidence type="ECO:0000313" key="1">
    <source>
        <dbReference type="EMBL" id="MPC69964.1"/>
    </source>
</evidence>
<sequence>MFLNEQWRPLTCVQHGKVADRVLSGVFLPATRTRCKGYYRSFRSPNYAPCFGLSRTASLIHTGLRITFYIAYSSLEYSTVA</sequence>
<proteinExistence type="predicted"/>
<organism evidence="1 2">
    <name type="scientific">Portunus trituberculatus</name>
    <name type="common">Swimming crab</name>
    <name type="synonym">Neptunus trituberculatus</name>
    <dbReference type="NCBI Taxonomy" id="210409"/>
    <lineage>
        <taxon>Eukaryota</taxon>
        <taxon>Metazoa</taxon>
        <taxon>Ecdysozoa</taxon>
        <taxon>Arthropoda</taxon>
        <taxon>Crustacea</taxon>
        <taxon>Multicrustacea</taxon>
        <taxon>Malacostraca</taxon>
        <taxon>Eumalacostraca</taxon>
        <taxon>Eucarida</taxon>
        <taxon>Decapoda</taxon>
        <taxon>Pleocyemata</taxon>
        <taxon>Brachyura</taxon>
        <taxon>Eubrachyura</taxon>
        <taxon>Portunoidea</taxon>
        <taxon>Portunidae</taxon>
        <taxon>Portuninae</taxon>
        <taxon>Portunus</taxon>
    </lineage>
</organism>
<dbReference type="EMBL" id="VSRR010030284">
    <property type="protein sequence ID" value="MPC69964.1"/>
    <property type="molecule type" value="Genomic_DNA"/>
</dbReference>
<dbReference type="Proteomes" id="UP000324222">
    <property type="component" value="Unassembled WGS sequence"/>
</dbReference>
<dbReference type="AlphaFoldDB" id="A0A5B7HN34"/>
<comment type="caution">
    <text evidence="1">The sequence shown here is derived from an EMBL/GenBank/DDBJ whole genome shotgun (WGS) entry which is preliminary data.</text>
</comment>
<name>A0A5B7HN34_PORTR</name>
<reference evidence="1 2" key="1">
    <citation type="submission" date="2019-05" db="EMBL/GenBank/DDBJ databases">
        <title>Another draft genome of Portunus trituberculatus and its Hox gene families provides insights of decapod evolution.</title>
        <authorList>
            <person name="Jeong J.-H."/>
            <person name="Song I."/>
            <person name="Kim S."/>
            <person name="Choi T."/>
            <person name="Kim D."/>
            <person name="Ryu S."/>
            <person name="Kim W."/>
        </authorList>
    </citation>
    <scope>NUCLEOTIDE SEQUENCE [LARGE SCALE GENOMIC DNA]</scope>
    <source>
        <tissue evidence="1">Muscle</tissue>
    </source>
</reference>
<evidence type="ECO:0000313" key="2">
    <source>
        <dbReference type="Proteomes" id="UP000324222"/>
    </source>
</evidence>
<gene>
    <name evidence="1" type="ORF">E2C01_064197</name>
</gene>
<protein>
    <submittedName>
        <fullName evidence="1">Uncharacterized protein</fullName>
    </submittedName>
</protein>